<proteinExistence type="predicted"/>
<sequence length="128" mass="14370">MRNRPRSLLATSLTISFWREMTVERWSFGETREDKNEGFEEANVGGEWKKRKEALPSQQVLSGEKLAALQYHDGLAVHAAVEFLQTSLLFMLVHLAVDCSNHLFHQPNGLIQIIVVFICICGGEVATG</sequence>
<protein>
    <submittedName>
        <fullName evidence="1">Uncharacterized protein</fullName>
    </submittedName>
</protein>
<dbReference type="Proteomes" id="UP001434883">
    <property type="component" value="Unassembled WGS sequence"/>
</dbReference>
<comment type="caution">
    <text evidence="1">The sequence shown here is derived from an EMBL/GenBank/DDBJ whole genome shotgun (WGS) entry which is preliminary data.</text>
</comment>
<evidence type="ECO:0000313" key="2">
    <source>
        <dbReference type="Proteomes" id="UP001434883"/>
    </source>
</evidence>
<name>A0ABV0QMF5_9TELE</name>
<keyword evidence="2" id="KW-1185">Reference proteome</keyword>
<accession>A0ABV0QMF5</accession>
<evidence type="ECO:0000313" key="1">
    <source>
        <dbReference type="EMBL" id="MEQ2196603.1"/>
    </source>
</evidence>
<gene>
    <name evidence="1" type="ORF">XENOCAPTIV_005126</name>
</gene>
<reference evidence="1 2" key="1">
    <citation type="submission" date="2021-06" db="EMBL/GenBank/DDBJ databases">
        <authorList>
            <person name="Palmer J.M."/>
        </authorList>
    </citation>
    <scope>NUCLEOTIDE SEQUENCE [LARGE SCALE GENOMIC DNA]</scope>
    <source>
        <strain evidence="1 2">XC_2019</strain>
        <tissue evidence="1">Muscle</tissue>
    </source>
</reference>
<organism evidence="1 2">
    <name type="scientific">Xenoophorus captivus</name>
    <dbReference type="NCBI Taxonomy" id="1517983"/>
    <lineage>
        <taxon>Eukaryota</taxon>
        <taxon>Metazoa</taxon>
        <taxon>Chordata</taxon>
        <taxon>Craniata</taxon>
        <taxon>Vertebrata</taxon>
        <taxon>Euteleostomi</taxon>
        <taxon>Actinopterygii</taxon>
        <taxon>Neopterygii</taxon>
        <taxon>Teleostei</taxon>
        <taxon>Neoteleostei</taxon>
        <taxon>Acanthomorphata</taxon>
        <taxon>Ovalentaria</taxon>
        <taxon>Atherinomorphae</taxon>
        <taxon>Cyprinodontiformes</taxon>
        <taxon>Goodeidae</taxon>
        <taxon>Xenoophorus</taxon>
    </lineage>
</organism>
<dbReference type="EMBL" id="JAHRIN010016960">
    <property type="protein sequence ID" value="MEQ2196603.1"/>
    <property type="molecule type" value="Genomic_DNA"/>
</dbReference>